<sequence>MHCICNDQRVSDTALAIYVFIKKHATTFKLTIQDIAKRFNKSLPTVYKYLNQLKDLGYIEFERPRRKDGTFMKFVIFHIQNHPKSPYSKKEKKPTNASKPTIKHTKDLQ</sequence>
<dbReference type="Proteomes" id="UP000000775">
    <property type="component" value="Chromosome"/>
</dbReference>
<dbReference type="GO" id="GO:0006355">
    <property type="term" value="P:regulation of DNA-templated transcription"/>
    <property type="evidence" value="ECO:0007669"/>
    <property type="project" value="UniProtKB-ARBA"/>
</dbReference>
<protein>
    <recommendedName>
        <fullName evidence="4">Helix-turn-helix type 11 domain-containing protein</fullName>
    </recommendedName>
</protein>
<dbReference type="EMBL" id="AM260522">
    <property type="protein sequence ID" value="CAK00317.1"/>
    <property type="molecule type" value="Genomic_DNA"/>
</dbReference>
<dbReference type="Gene3D" id="1.10.10.10">
    <property type="entry name" value="Winged helix-like DNA-binding domain superfamily/Winged helix DNA-binding domain"/>
    <property type="match status" value="1"/>
</dbReference>
<reference evidence="2 3" key="1">
    <citation type="journal article" date="2006" name="PLoS Genet.">
        <title>Who ate whom? Adaptive Helicobacter genomic changes that accompanied a host jump from early humans to large felines.</title>
        <authorList>
            <person name="Eppinger M."/>
            <person name="Baar C."/>
            <person name="Linz B."/>
            <person name="Raddatz G."/>
            <person name="Lanz C."/>
            <person name="Keller H."/>
            <person name="Morelli G."/>
            <person name="Gressmann H."/>
            <person name="Achtman M."/>
            <person name="Schuster S.C."/>
        </authorList>
    </citation>
    <scope>NUCLEOTIDE SEQUENCE [LARGE SCALE GENOMIC DNA]</scope>
    <source>
        <strain evidence="2 3">Sheeba</strain>
    </source>
</reference>
<proteinExistence type="predicted"/>
<dbReference type="BioCyc" id="HACI382638:HAC_RS06810-MONOMER"/>
<dbReference type="InterPro" id="IPR036388">
    <property type="entry name" value="WH-like_DNA-bd_sf"/>
</dbReference>
<evidence type="ECO:0008006" key="4">
    <source>
        <dbReference type="Google" id="ProtNLM"/>
    </source>
</evidence>
<accession>Q17VK9</accession>
<evidence type="ECO:0000313" key="3">
    <source>
        <dbReference type="Proteomes" id="UP000000775"/>
    </source>
</evidence>
<feature type="region of interest" description="Disordered" evidence="1">
    <location>
        <begin position="83"/>
        <end position="109"/>
    </location>
</feature>
<evidence type="ECO:0000256" key="1">
    <source>
        <dbReference type="SAM" id="MobiDB-lite"/>
    </source>
</evidence>
<name>Q17VK9_HELAH</name>
<dbReference type="InterPro" id="IPR036390">
    <property type="entry name" value="WH_DNA-bd_sf"/>
</dbReference>
<dbReference type="SUPFAM" id="SSF46785">
    <property type="entry name" value="Winged helix' DNA-binding domain"/>
    <property type="match status" value="1"/>
</dbReference>
<keyword evidence="3" id="KW-1185">Reference proteome</keyword>
<dbReference type="KEGG" id="hac:Hac_1608"/>
<dbReference type="InterPro" id="IPR011991">
    <property type="entry name" value="ArsR-like_HTH"/>
</dbReference>
<dbReference type="STRING" id="382638.Hac_1608"/>
<evidence type="ECO:0000313" key="2">
    <source>
        <dbReference type="EMBL" id="CAK00317.1"/>
    </source>
</evidence>
<dbReference type="AlphaFoldDB" id="Q17VK9"/>
<gene>
    <name evidence="2" type="primary">Hac prophage II orf5</name>
    <name evidence="2" type="ordered locus">Hac_1608</name>
</gene>
<dbReference type="OrthoDB" id="5330101at2"/>
<dbReference type="CDD" id="cd00090">
    <property type="entry name" value="HTH_ARSR"/>
    <property type="match status" value="1"/>
</dbReference>
<dbReference type="HOGENOM" id="CLU_2180190_0_0_7"/>
<dbReference type="Pfam" id="PF13730">
    <property type="entry name" value="HTH_36"/>
    <property type="match status" value="1"/>
</dbReference>
<organism evidence="2 3">
    <name type="scientific">Helicobacter acinonychis (strain Sheeba)</name>
    <dbReference type="NCBI Taxonomy" id="382638"/>
    <lineage>
        <taxon>Bacteria</taxon>
        <taxon>Pseudomonadati</taxon>
        <taxon>Campylobacterota</taxon>
        <taxon>Epsilonproteobacteria</taxon>
        <taxon>Campylobacterales</taxon>
        <taxon>Helicobacteraceae</taxon>
        <taxon>Helicobacter</taxon>
    </lineage>
</organism>